<dbReference type="SUPFAM" id="SSF51726">
    <property type="entry name" value="UROD/MetE-like"/>
    <property type="match status" value="1"/>
</dbReference>
<keyword evidence="3" id="KW-1185">Reference proteome</keyword>
<dbReference type="EMBL" id="QUAJ01000020">
    <property type="protein sequence ID" value="REI40428.1"/>
    <property type="molecule type" value="Genomic_DNA"/>
</dbReference>
<dbReference type="InterPro" id="IPR000257">
    <property type="entry name" value="Uroporphyrinogen_deCOase"/>
</dbReference>
<dbReference type="PANTHER" id="PTHR47099:SF1">
    <property type="entry name" value="METHYLCOBAMIDE:COM METHYLTRANSFERASE MTBA"/>
    <property type="match status" value="1"/>
</dbReference>
<dbReference type="InterPro" id="IPR052024">
    <property type="entry name" value="Methanogen_methyltrans"/>
</dbReference>
<dbReference type="Gene3D" id="3.20.20.210">
    <property type="match status" value="1"/>
</dbReference>
<dbReference type="Proteomes" id="UP000263486">
    <property type="component" value="Unassembled WGS sequence"/>
</dbReference>
<dbReference type="CDD" id="cd03465">
    <property type="entry name" value="URO-D_like"/>
    <property type="match status" value="1"/>
</dbReference>
<dbReference type="InterPro" id="IPR038071">
    <property type="entry name" value="UROD/MetE-like_sf"/>
</dbReference>
<reference evidence="2 3" key="1">
    <citation type="submission" date="2018-08" db="EMBL/GenBank/DDBJ databases">
        <title>Draft genome sequence of Psychrilyobacter sp. strain SD5 isolated from Black Sea water.</title>
        <authorList>
            <person name="Yadav S."/>
            <person name="Villanueva L."/>
            <person name="Damste J.S.S."/>
        </authorList>
    </citation>
    <scope>NUCLEOTIDE SEQUENCE [LARGE SCALE GENOMIC DNA]</scope>
    <source>
        <strain evidence="2 3">SD5</strain>
    </source>
</reference>
<gene>
    <name evidence="2" type="ORF">DYH56_11250</name>
</gene>
<proteinExistence type="predicted"/>
<evidence type="ECO:0000313" key="3">
    <source>
        <dbReference type="Proteomes" id="UP000263486"/>
    </source>
</evidence>
<dbReference type="PANTHER" id="PTHR47099">
    <property type="entry name" value="METHYLCOBAMIDE:COM METHYLTRANSFERASE MTBA"/>
    <property type="match status" value="1"/>
</dbReference>
<dbReference type="Pfam" id="PF01208">
    <property type="entry name" value="URO-D"/>
    <property type="match status" value="1"/>
</dbReference>
<feature type="domain" description="Uroporphyrinogen decarboxylase (URO-D)" evidence="1">
    <location>
        <begin position="28"/>
        <end position="336"/>
    </location>
</feature>
<comment type="caution">
    <text evidence="2">The sequence shown here is derived from an EMBL/GenBank/DDBJ whole genome shotgun (WGS) entry which is preliminary data.</text>
</comment>
<name>A0ABX9KFR5_9FUSO</name>
<accession>A0ABX9KFR5</accession>
<organism evidence="2 3">
    <name type="scientific">Psychrilyobacter piezotolerans</name>
    <dbReference type="NCBI Taxonomy" id="2293438"/>
    <lineage>
        <taxon>Bacteria</taxon>
        <taxon>Fusobacteriati</taxon>
        <taxon>Fusobacteriota</taxon>
        <taxon>Fusobacteriia</taxon>
        <taxon>Fusobacteriales</taxon>
        <taxon>Fusobacteriaceae</taxon>
        <taxon>Psychrilyobacter</taxon>
    </lineage>
</organism>
<protein>
    <submittedName>
        <fullName evidence="2">Uroporphyrinogen decarboxylase</fullName>
    </submittedName>
</protein>
<dbReference type="RefSeq" id="WP_114642970.1">
    <property type="nucleotide sequence ID" value="NZ_JAACIO010000021.1"/>
</dbReference>
<evidence type="ECO:0000313" key="2">
    <source>
        <dbReference type="EMBL" id="REI40428.1"/>
    </source>
</evidence>
<evidence type="ECO:0000259" key="1">
    <source>
        <dbReference type="Pfam" id="PF01208"/>
    </source>
</evidence>
<sequence length="347" mass="38529">MNPLEREKMIEKTGSADRVLTCPFIDMFGAQLIHKNIREVNLSGRLMADLEIEAYKKYGHDGVSVGPGLYGVPEALGVVLDLPETSYPYVKKYVEVDYDNIEALPVCDSKTDGRLPLFLEGVKILIDEVSDEVSVGSSVAGPFSTAATVIGTEKFLKDLRKNPEGVHRLLKRVTKSVLNYMDAVMDLGVVPSMPDPVASGTLISTKTFREFALPYLEICVEHIRMRMGRGPALHICGTTKKHWMEIKKLNLSALSLDNIDDIGEACEILGDKFCIIGNVDPVNIVLNGTRESIHREVKECIEKAYNNPKGFVLATGCDVPINASPKNVEYFMEAARLYSRFKEKEKK</sequence>